<comment type="subcellular location">
    <subcellularLocation>
        <location evidence="1">Membrane</location>
        <topology evidence="1">Multi-pass membrane protein</topology>
    </subcellularLocation>
</comment>
<dbReference type="AlphaFoldDB" id="A0AAJ0F3M5"/>
<keyword evidence="3 7" id="KW-1133">Transmembrane helix</keyword>
<dbReference type="GO" id="GO:0016020">
    <property type="term" value="C:membrane"/>
    <property type="evidence" value="ECO:0007669"/>
    <property type="project" value="UniProtKB-SubCell"/>
</dbReference>
<keyword evidence="4 7" id="KW-0472">Membrane</keyword>
<feature type="region of interest" description="Disordered" evidence="6">
    <location>
        <begin position="277"/>
        <end position="365"/>
    </location>
</feature>
<evidence type="ECO:0000313" key="9">
    <source>
        <dbReference type="EMBL" id="KAK1753641.1"/>
    </source>
</evidence>
<organism evidence="9 10">
    <name type="scientific">Echria macrotheca</name>
    <dbReference type="NCBI Taxonomy" id="438768"/>
    <lineage>
        <taxon>Eukaryota</taxon>
        <taxon>Fungi</taxon>
        <taxon>Dikarya</taxon>
        <taxon>Ascomycota</taxon>
        <taxon>Pezizomycotina</taxon>
        <taxon>Sordariomycetes</taxon>
        <taxon>Sordariomycetidae</taxon>
        <taxon>Sordariales</taxon>
        <taxon>Schizotheciaceae</taxon>
        <taxon>Echria</taxon>
    </lineage>
</organism>
<keyword evidence="10" id="KW-1185">Reference proteome</keyword>
<feature type="transmembrane region" description="Helical" evidence="7">
    <location>
        <begin position="171"/>
        <end position="196"/>
    </location>
</feature>
<feature type="transmembrane region" description="Helical" evidence="7">
    <location>
        <begin position="127"/>
        <end position="151"/>
    </location>
</feature>
<feature type="compositionally biased region" description="Low complexity" evidence="6">
    <location>
        <begin position="277"/>
        <end position="287"/>
    </location>
</feature>
<accession>A0AAJ0F3M5</accession>
<feature type="domain" description="Rhodopsin" evidence="8">
    <location>
        <begin position="25"/>
        <end position="265"/>
    </location>
</feature>
<evidence type="ECO:0000256" key="5">
    <source>
        <dbReference type="ARBA" id="ARBA00038359"/>
    </source>
</evidence>
<feature type="transmembrane region" description="Helical" evidence="7">
    <location>
        <begin position="208"/>
        <end position="230"/>
    </location>
</feature>
<dbReference type="InterPro" id="IPR052337">
    <property type="entry name" value="SAT4-like"/>
</dbReference>
<feature type="compositionally biased region" description="Low complexity" evidence="6">
    <location>
        <begin position="314"/>
        <end position="325"/>
    </location>
</feature>
<sequence>MDFVHSLRIESWTMYAVGMLLIVCRLISRRLRLGSWKLGIDDWLMVFAAANFTGVMVSVNEVAENGSNFMDPEVAAALSPEEKKNAVYGSIMTLVLEIFTLTCIWTVKACLLILYYRLSASLRKQQLAVLFIAGYCVIAFILVMALYLGYWCTPVYEYWAVPYNQSECATYYHHMIFATAWNISSDLMLLAIPFPIVFKTQLPLKRKIGLCCVLGLGALNILVAILNRYFNFNNPNDLGYVYFYVAEVATAIYVGNIPLCWPLIQLIFQTGPWSRNSASNSQSHQNHLGPRTRTHQSRSARRNKTDLDVEDESGSTSGSPYSGPSNMADDQTSTIELTRPWGGAGADLHTEVHGSPGRSLDDGDRGTFWLGDGDVSKETAKGGGTAILKTVHISTTNHAR</sequence>
<feature type="compositionally biased region" description="Basic residues" evidence="6">
    <location>
        <begin position="290"/>
        <end position="302"/>
    </location>
</feature>
<name>A0AAJ0F3M5_9PEZI</name>
<evidence type="ECO:0000259" key="8">
    <source>
        <dbReference type="Pfam" id="PF20684"/>
    </source>
</evidence>
<dbReference type="PANTHER" id="PTHR33048:SF110">
    <property type="entry name" value="UBID FAMILY DECARBOXYLASE"/>
    <property type="match status" value="1"/>
</dbReference>
<proteinExistence type="inferred from homology"/>
<evidence type="ECO:0000256" key="1">
    <source>
        <dbReference type="ARBA" id="ARBA00004141"/>
    </source>
</evidence>
<comment type="caution">
    <text evidence="9">The sequence shown here is derived from an EMBL/GenBank/DDBJ whole genome shotgun (WGS) entry which is preliminary data.</text>
</comment>
<gene>
    <name evidence="9" type="ORF">QBC47DRAFT_46537</name>
</gene>
<evidence type="ECO:0000256" key="2">
    <source>
        <dbReference type="ARBA" id="ARBA00022692"/>
    </source>
</evidence>
<feature type="transmembrane region" description="Helical" evidence="7">
    <location>
        <begin position="87"/>
        <end position="115"/>
    </location>
</feature>
<reference evidence="9" key="1">
    <citation type="submission" date="2023-06" db="EMBL/GenBank/DDBJ databases">
        <title>Genome-scale phylogeny and comparative genomics of the fungal order Sordariales.</title>
        <authorList>
            <consortium name="Lawrence Berkeley National Laboratory"/>
            <person name="Hensen N."/>
            <person name="Bonometti L."/>
            <person name="Westerberg I."/>
            <person name="Brannstrom I.O."/>
            <person name="Guillou S."/>
            <person name="Cros-Aarteil S."/>
            <person name="Calhoun S."/>
            <person name="Haridas S."/>
            <person name="Kuo A."/>
            <person name="Mondo S."/>
            <person name="Pangilinan J."/>
            <person name="Riley R."/>
            <person name="Labutti K."/>
            <person name="Andreopoulos B."/>
            <person name="Lipzen A."/>
            <person name="Chen C."/>
            <person name="Yanf M."/>
            <person name="Daum C."/>
            <person name="Ng V."/>
            <person name="Clum A."/>
            <person name="Steindorff A."/>
            <person name="Ohm R."/>
            <person name="Martin F."/>
            <person name="Silar P."/>
            <person name="Natvig D."/>
            <person name="Lalanne C."/>
            <person name="Gautier V."/>
            <person name="Ament-Velasquez S.L."/>
            <person name="Kruys A."/>
            <person name="Hutchinson M.I."/>
            <person name="Powell A.J."/>
            <person name="Barry K."/>
            <person name="Miller A.N."/>
            <person name="Grigoriev I.V."/>
            <person name="Debuchy R."/>
            <person name="Gladieux P."/>
            <person name="Thoren M.H."/>
            <person name="Johannesson H."/>
        </authorList>
    </citation>
    <scope>NUCLEOTIDE SEQUENCE</scope>
    <source>
        <strain evidence="9">PSN4</strain>
    </source>
</reference>
<dbReference type="InterPro" id="IPR049326">
    <property type="entry name" value="Rhodopsin_dom_fungi"/>
</dbReference>
<comment type="similarity">
    <text evidence="5">Belongs to the SAT4 family.</text>
</comment>
<evidence type="ECO:0000256" key="7">
    <source>
        <dbReference type="SAM" id="Phobius"/>
    </source>
</evidence>
<evidence type="ECO:0000256" key="4">
    <source>
        <dbReference type="ARBA" id="ARBA00023136"/>
    </source>
</evidence>
<dbReference type="Pfam" id="PF20684">
    <property type="entry name" value="Fung_rhodopsin"/>
    <property type="match status" value="1"/>
</dbReference>
<feature type="transmembrane region" description="Helical" evidence="7">
    <location>
        <begin position="12"/>
        <end position="28"/>
    </location>
</feature>
<evidence type="ECO:0000313" key="10">
    <source>
        <dbReference type="Proteomes" id="UP001239445"/>
    </source>
</evidence>
<keyword evidence="2 7" id="KW-0812">Transmembrane</keyword>
<protein>
    <recommendedName>
        <fullName evidence="8">Rhodopsin domain-containing protein</fullName>
    </recommendedName>
</protein>
<dbReference type="EMBL" id="MU839837">
    <property type="protein sequence ID" value="KAK1753641.1"/>
    <property type="molecule type" value="Genomic_DNA"/>
</dbReference>
<feature type="transmembrane region" description="Helical" evidence="7">
    <location>
        <begin position="242"/>
        <end position="268"/>
    </location>
</feature>
<evidence type="ECO:0000256" key="3">
    <source>
        <dbReference type="ARBA" id="ARBA00022989"/>
    </source>
</evidence>
<evidence type="ECO:0000256" key="6">
    <source>
        <dbReference type="SAM" id="MobiDB-lite"/>
    </source>
</evidence>
<dbReference type="Proteomes" id="UP001239445">
    <property type="component" value="Unassembled WGS sequence"/>
</dbReference>
<dbReference type="PANTHER" id="PTHR33048">
    <property type="entry name" value="PTH11-LIKE INTEGRAL MEMBRANE PROTEIN (AFU_ORTHOLOGUE AFUA_5G11245)"/>
    <property type="match status" value="1"/>
</dbReference>